<dbReference type="SMART" id="SM00248">
    <property type="entry name" value="ANK"/>
    <property type="match status" value="2"/>
</dbReference>
<dbReference type="PROSITE" id="PS50088">
    <property type="entry name" value="ANK_REPEAT"/>
    <property type="match status" value="1"/>
</dbReference>
<evidence type="ECO:0000256" key="3">
    <source>
        <dbReference type="ARBA" id="ARBA00023043"/>
    </source>
</evidence>
<evidence type="ECO:0000313" key="5">
    <source>
        <dbReference type="EMBL" id="AFK38228.1"/>
    </source>
</evidence>
<accession>I3SD86</accession>
<dbReference type="EMBL" id="BT138433">
    <property type="protein sequence ID" value="AFK38228.1"/>
    <property type="molecule type" value="mRNA"/>
</dbReference>
<evidence type="ECO:0000256" key="1">
    <source>
        <dbReference type="ARBA" id="ARBA00004413"/>
    </source>
</evidence>
<reference evidence="5" key="1">
    <citation type="submission" date="2012-05" db="EMBL/GenBank/DDBJ databases">
        <authorList>
            <person name="Krishnakumar V."/>
            <person name="Cheung F."/>
            <person name="Xiao Y."/>
            <person name="Chan A."/>
            <person name="Moskal W.A."/>
            <person name="Town C.D."/>
        </authorList>
    </citation>
    <scope>NUCLEOTIDE SEQUENCE</scope>
</reference>
<protein>
    <submittedName>
        <fullName evidence="5">Uncharacterized protein</fullName>
    </submittedName>
</protein>
<proteinExistence type="evidence at transcript level"/>
<feature type="repeat" description="ANK" evidence="4">
    <location>
        <begin position="45"/>
        <end position="77"/>
    </location>
</feature>
<dbReference type="GO" id="GO:0005886">
    <property type="term" value="C:plasma membrane"/>
    <property type="evidence" value="ECO:0007669"/>
    <property type="project" value="UniProtKB-SubCell"/>
</dbReference>
<dbReference type="PANTHER" id="PTHR24198:SF165">
    <property type="entry name" value="ANKYRIN REPEAT-CONTAINING PROTEIN-RELATED"/>
    <property type="match status" value="1"/>
</dbReference>
<dbReference type="InterPro" id="IPR036770">
    <property type="entry name" value="Ankyrin_rpt-contain_sf"/>
</dbReference>
<evidence type="ECO:0000256" key="4">
    <source>
        <dbReference type="PROSITE-ProRule" id="PRU00023"/>
    </source>
</evidence>
<dbReference type="SUPFAM" id="SSF48403">
    <property type="entry name" value="Ankyrin repeat"/>
    <property type="match status" value="1"/>
</dbReference>
<sequence length="97" mass="10525">MGQGLSCRGNHDHGLFTAVQQGDLQIVTALLEQDPTLFHQTTLYDRHSALHIAAANGQIEILSRLLDGSVNPDILNRQKQTPLMLAAMHGGDVAMLL</sequence>
<dbReference type="Gene3D" id="1.25.40.20">
    <property type="entry name" value="Ankyrin repeat-containing domain"/>
    <property type="match status" value="1"/>
</dbReference>
<dbReference type="AlphaFoldDB" id="I3SD86"/>
<keyword evidence="2" id="KW-0677">Repeat</keyword>
<keyword evidence="3 4" id="KW-0040">ANK repeat</keyword>
<dbReference type="PROSITE" id="PS50297">
    <property type="entry name" value="ANK_REP_REGION"/>
    <property type="match status" value="1"/>
</dbReference>
<evidence type="ECO:0000256" key="2">
    <source>
        <dbReference type="ARBA" id="ARBA00022737"/>
    </source>
</evidence>
<comment type="subcellular location">
    <subcellularLocation>
        <location evidence="1">Cell membrane</location>
        <topology evidence="1">Peripheral membrane protein</topology>
        <orientation evidence="1">Cytoplasmic side</orientation>
    </subcellularLocation>
</comment>
<dbReference type="PANTHER" id="PTHR24198">
    <property type="entry name" value="ANKYRIN REPEAT AND PROTEIN KINASE DOMAIN-CONTAINING PROTEIN"/>
    <property type="match status" value="1"/>
</dbReference>
<organism evidence="5">
    <name type="scientific">Lotus japonicus</name>
    <name type="common">Lotus corniculatus var. japonicus</name>
    <dbReference type="NCBI Taxonomy" id="34305"/>
    <lineage>
        <taxon>Eukaryota</taxon>
        <taxon>Viridiplantae</taxon>
        <taxon>Streptophyta</taxon>
        <taxon>Embryophyta</taxon>
        <taxon>Tracheophyta</taxon>
        <taxon>Spermatophyta</taxon>
        <taxon>Magnoliopsida</taxon>
        <taxon>eudicotyledons</taxon>
        <taxon>Gunneridae</taxon>
        <taxon>Pentapetalae</taxon>
        <taxon>rosids</taxon>
        <taxon>fabids</taxon>
        <taxon>Fabales</taxon>
        <taxon>Fabaceae</taxon>
        <taxon>Papilionoideae</taxon>
        <taxon>50 kb inversion clade</taxon>
        <taxon>NPAAA clade</taxon>
        <taxon>Hologalegina</taxon>
        <taxon>robinioid clade</taxon>
        <taxon>Loteae</taxon>
        <taxon>Lotus</taxon>
    </lineage>
</organism>
<name>I3SD86_LOTJA</name>
<dbReference type="InterPro" id="IPR002110">
    <property type="entry name" value="Ankyrin_rpt"/>
</dbReference>
<dbReference type="Pfam" id="PF12796">
    <property type="entry name" value="Ank_2"/>
    <property type="match status" value="1"/>
</dbReference>